<organism evidence="1 2">
    <name type="scientific">Pseudomonas tohonis</name>
    <dbReference type="NCBI Taxonomy" id="2725477"/>
    <lineage>
        <taxon>Bacteria</taxon>
        <taxon>Pseudomonadati</taxon>
        <taxon>Pseudomonadota</taxon>
        <taxon>Gammaproteobacteria</taxon>
        <taxon>Pseudomonadales</taxon>
        <taxon>Pseudomonadaceae</taxon>
        <taxon>Pseudomonas</taxon>
    </lineage>
</organism>
<name>A0A6J4DYG8_9PSED</name>
<accession>A0A6J4DYG8</accession>
<protein>
    <submittedName>
        <fullName evidence="1">Uncharacterized protein</fullName>
    </submittedName>
</protein>
<dbReference type="KEGG" id="ptw:TUM18999_03000"/>
<evidence type="ECO:0000313" key="2">
    <source>
        <dbReference type="Proteomes" id="UP000509383"/>
    </source>
</evidence>
<proteinExistence type="predicted"/>
<dbReference type="RefSeq" id="WP_173179260.1">
    <property type="nucleotide sequence ID" value="NZ_AP023189.1"/>
</dbReference>
<reference evidence="1 2" key="1">
    <citation type="submission" date="2020-05" db="EMBL/GenBank/DDBJ databases">
        <title>Characterization of novel class B3 metallo-beta-lactamase from novel Pseudomonas species.</title>
        <authorList>
            <person name="Yamada K."/>
            <person name="Aoki K."/>
            <person name="Ishii Y."/>
        </authorList>
    </citation>
    <scope>NUCLEOTIDE SEQUENCE [LARGE SCALE GENOMIC DNA]</scope>
    <source>
        <strain evidence="1 2">TUM18999</strain>
    </source>
</reference>
<evidence type="ECO:0000313" key="1">
    <source>
        <dbReference type="EMBL" id="BCG22109.1"/>
    </source>
</evidence>
<dbReference type="AlphaFoldDB" id="A0A6J4DYG8"/>
<dbReference type="Proteomes" id="UP000509383">
    <property type="component" value="Chromosome"/>
</dbReference>
<sequence length="68" mass="7295">MNSWKVTYEMQGETRDIEVSASAIPSKEAIAFAVYSDAFPGAAAPDGASSIDEWLFVSGIVVRNITLI</sequence>
<dbReference type="EMBL" id="AP023189">
    <property type="protein sequence ID" value="BCG22109.1"/>
    <property type="molecule type" value="Genomic_DNA"/>
</dbReference>
<gene>
    <name evidence="1" type="ORF">TUM18999_03000</name>
</gene>